<protein>
    <recommendedName>
        <fullName evidence="3">C2H2-type domain-containing protein</fullName>
    </recommendedName>
</protein>
<evidence type="ECO:0000313" key="4">
    <source>
        <dbReference type="EMBL" id="KAK4121142.1"/>
    </source>
</evidence>
<evidence type="ECO:0000256" key="2">
    <source>
        <dbReference type="SAM" id="MobiDB-lite"/>
    </source>
</evidence>
<dbReference type="PROSITE" id="PS50157">
    <property type="entry name" value="ZINC_FINGER_C2H2_2"/>
    <property type="match status" value="1"/>
</dbReference>
<dbReference type="PROSITE" id="PS00028">
    <property type="entry name" value="ZINC_FINGER_C2H2_1"/>
    <property type="match status" value="1"/>
</dbReference>
<accession>A0AAN6TUT3</accession>
<dbReference type="EMBL" id="MU853234">
    <property type="protein sequence ID" value="KAK4121142.1"/>
    <property type="molecule type" value="Genomic_DNA"/>
</dbReference>
<dbReference type="InterPro" id="IPR013087">
    <property type="entry name" value="Znf_C2H2_type"/>
</dbReference>
<evidence type="ECO:0000259" key="3">
    <source>
        <dbReference type="PROSITE" id="PS50157"/>
    </source>
</evidence>
<feature type="region of interest" description="Disordered" evidence="2">
    <location>
        <begin position="136"/>
        <end position="158"/>
    </location>
</feature>
<dbReference type="AlphaFoldDB" id="A0AAN6TUT3"/>
<dbReference type="Proteomes" id="UP001302602">
    <property type="component" value="Unassembled WGS sequence"/>
</dbReference>
<dbReference type="RefSeq" id="XP_062644913.1">
    <property type="nucleotide sequence ID" value="XM_062785806.1"/>
</dbReference>
<feature type="domain" description="C2H2-type" evidence="3">
    <location>
        <begin position="270"/>
        <end position="297"/>
    </location>
</feature>
<reference evidence="4" key="1">
    <citation type="journal article" date="2023" name="Mol. Phylogenet. Evol.">
        <title>Genome-scale phylogeny and comparative genomics of the fungal order Sordariales.</title>
        <authorList>
            <person name="Hensen N."/>
            <person name="Bonometti L."/>
            <person name="Westerberg I."/>
            <person name="Brannstrom I.O."/>
            <person name="Guillou S."/>
            <person name="Cros-Aarteil S."/>
            <person name="Calhoun S."/>
            <person name="Haridas S."/>
            <person name="Kuo A."/>
            <person name="Mondo S."/>
            <person name="Pangilinan J."/>
            <person name="Riley R."/>
            <person name="LaButti K."/>
            <person name="Andreopoulos B."/>
            <person name="Lipzen A."/>
            <person name="Chen C."/>
            <person name="Yan M."/>
            <person name="Daum C."/>
            <person name="Ng V."/>
            <person name="Clum A."/>
            <person name="Steindorff A."/>
            <person name="Ohm R.A."/>
            <person name="Martin F."/>
            <person name="Silar P."/>
            <person name="Natvig D.O."/>
            <person name="Lalanne C."/>
            <person name="Gautier V."/>
            <person name="Ament-Velasquez S.L."/>
            <person name="Kruys A."/>
            <person name="Hutchinson M.I."/>
            <person name="Powell A.J."/>
            <person name="Barry K."/>
            <person name="Miller A.N."/>
            <person name="Grigoriev I.V."/>
            <person name="Debuchy R."/>
            <person name="Gladieux P."/>
            <person name="Hiltunen Thoren M."/>
            <person name="Johannesson H."/>
        </authorList>
    </citation>
    <scope>NUCLEOTIDE SEQUENCE</scope>
    <source>
        <strain evidence="4">CBS 731.68</strain>
    </source>
</reference>
<evidence type="ECO:0000256" key="1">
    <source>
        <dbReference type="PROSITE-ProRule" id="PRU00042"/>
    </source>
</evidence>
<comment type="caution">
    <text evidence="4">The sequence shown here is derived from an EMBL/GenBank/DDBJ whole genome shotgun (WGS) entry which is preliminary data.</text>
</comment>
<keyword evidence="5" id="KW-1185">Reference proteome</keyword>
<dbReference type="GO" id="GO:0008270">
    <property type="term" value="F:zinc ion binding"/>
    <property type="evidence" value="ECO:0007669"/>
    <property type="project" value="UniProtKB-KW"/>
</dbReference>
<gene>
    <name evidence="4" type="ORF">N657DRAFT_118591</name>
</gene>
<organism evidence="4 5">
    <name type="scientific">Parathielavia appendiculata</name>
    <dbReference type="NCBI Taxonomy" id="2587402"/>
    <lineage>
        <taxon>Eukaryota</taxon>
        <taxon>Fungi</taxon>
        <taxon>Dikarya</taxon>
        <taxon>Ascomycota</taxon>
        <taxon>Pezizomycotina</taxon>
        <taxon>Sordariomycetes</taxon>
        <taxon>Sordariomycetidae</taxon>
        <taxon>Sordariales</taxon>
        <taxon>Chaetomiaceae</taxon>
        <taxon>Parathielavia</taxon>
    </lineage>
</organism>
<feature type="compositionally biased region" description="Low complexity" evidence="2">
    <location>
        <begin position="220"/>
        <end position="235"/>
    </location>
</feature>
<proteinExistence type="predicted"/>
<dbReference type="GeneID" id="87822572"/>
<keyword evidence="1" id="KW-0862">Zinc</keyword>
<keyword evidence="1" id="KW-0863">Zinc-finger</keyword>
<name>A0AAN6TUT3_9PEZI</name>
<keyword evidence="1" id="KW-0479">Metal-binding</keyword>
<evidence type="ECO:0000313" key="5">
    <source>
        <dbReference type="Proteomes" id="UP001302602"/>
    </source>
</evidence>
<reference evidence="4" key="2">
    <citation type="submission" date="2023-05" db="EMBL/GenBank/DDBJ databases">
        <authorList>
            <consortium name="Lawrence Berkeley National Laboratory"/>
            <person name="Steindorff A."/>
            <person name="Hensen N."/>
            <person name="Bonometti L."/>
            <person name="Westerberg I."/>
            <person name="Brannstrom I.O."/>
            <person name="Guillou S."/>
            <person name="Cros-Aarteil S."/>
            <person name="Calhoun S."/>
            <person name="Haridas S."/>
            <person name="Kuo A."/>
            <person name="Mondo S."/>
            <person name="Pangilinan J."/>
            <person name="Riley R."/>
            <person name="Labutti K."/>
            <person name="Andreopoulos B."/>
            <person name="Lipzen A."/>
            <person name="Chen C."/>
            <person name="Yanf M."/>
            <person name="Daum C."/>
            <person name="Ng V."/>
            <person name="Clum A."/>
            <person name="Ohm R."/>
            <person name="Martin F."/>
            <person name="Silar P."/>
            <person name="Natvig D."/>
            <person name="Lalanne C."/>
            <person name="Gautier V."/>
            <person name="Ament-Velasquez S.L."/>
            <person name="Kruys A."/>
            <person name="Hutchinson M.I."/>
            <person name="Powell A.J."/>
            <person name="Barry K."/>
            <person name="Miller A.N."/>
            <person name="Grigoriev I.V."/>
            <person name="Debuchy R."/>
            <person name="Gladieux P."/>
            <person name="Thoren M.H."/>
            <person name="Johannesson H."/>
        </authorList>
    </citation>
    <scope>NUCLEOTIDE SEQUENCE</scope>
    <source>
        <strain evidence="4">CBS 731.68</strain>
    </source>
</reference>
<feature type="region of interest" description="Disordered" evidence="2">
    <location>
        <begin position="214"/>
        <end position="235"/>
    </location>
</feature>
<sequence>MTDSPTNGIADDTIYLVKDAPEPVNTGDAGSPLSSYTFLRIAAKASPDAETVEVCGDPGASRSLIGRRFIRTLNHEIERRRGKVKGIGNDRLRVSEWATFDMYLPGMEDGKPTLCKFTRSAWVTDSLGTKPTAQLTARGVTRPSSPSRPAAVPTKEPTAMPTAVPAVVPAEDLPAVPAAELTAVPAFVAEPTALNEPAVKSPGHVISTELVDIQQKAAPRKSSSGPPARRSSSSTACSITCATAHSTTCATALPTAQSNACATAHPTAQSTCRTCGHVFASRNQLFDHFRTHGRVRRSRSSGRASPSVTLNGNDLVRALKNWIIKNSGWRGGKSMQLNQLDPSLWMARMASMVRPG</sequence>
<feature type="compositionally biased region" description="Low complexity" evidence="2">
    <location>
        <begin position="140"/>
        <end position="158"/>
    </location>
</feature>